<feature type="binding site" description="covalent" evidence="7">
    <location>
        <position position="139"/>
    </location>
    <ligand>
        <name>heme c</name>
        <dbReference type="ChEBI" id="CHEBI:61717"/>
    </ligand>
</feature>
<evidence type="ECO:0000313" key="10">
    <source>
        <dbReference type="Proteomes" id="UP000782312"/>
    </source>
</evidence>
<comment type="PTM">
    <text evidence="7">Binds 1 heme group per subunit.</text>
</comment>
<evidence type="ECO:0000256" key="7">
    <source>
        <dbReference type="PIRSR" id="PIRSR000027-2"/>
    </source>
</evidence>
<gene>
    <name evidence="9" type="ORF">HYZ11_10185</name>
</gene>
<evidence type="ECO:0000256" key="4">
    <source>
        <dbReference type="ARBA" id="ARBA00022982"/>
    </source>
</evidence>
<evidence type="ECO:0000256" key="3">
    <source>
        <dbReference type="ARBA" id="ARBA00022723"/>
    </source>
</evidence>
<dbReference type="Gene3D" id="1.20.120.10">
    <property type="entry name" value="Cytochrome c/b562"/>
    <property type="match status" value="1"/>
</dbReference>
<dbReference type="InterPro" id="IPR002321">
    <property type="entry name" value="Cyt_c_II"/>
</dbReference>
<dbReference type="GO" id="GO:0022900">
    <property type="term" value="P:electron transport chain"/>
    <property type="evidence" value="ECO:0007669"/>
    <property type="project" value="InterPro"/>
</dbReference>
<keyword evidence="3 6" id="KW-0479">Metal-binding</keyword>
<sequence>MRTRRLMLAPAVAAFFVLAAGPVARGADPAQVQKERLDTMKAINQAMREIKVYTGKGDFPQVLAAANRVAGLVAKIPSLSPEGSNVGKTRIKPEVWKNFGHYKELAETSVQAARALAGAAGKKDRAAVAKAFAALGDSCKTCHDPYRLPKKED</sequence>
<keyword evidence="4" id="KW-0249">Electron transport</keyword>
<accession>A0A932MNU7</accession>
<evidence type="ECO:0000256" key="2">
    <source>
        <dbReference type="ARBA" id="ARBA00022617"/>
    </source>
</evidence>
<feature type="binding site" description="covalent" evidence="7">
    <location>
        <position position="142"/>
    </location>
    <ligand>
        <name>heme c</name>
        <dbReference type="ChEBI" id="CHEBI:61717"/>
    </ligand>
</feature>
<dbReference type="AlphaFoldDB" id="A0A932MNU7"/>
<evidence type="ECO:0000256" key="5">
    <source>
        <dbReference type="ARBA" id="ARBA00023004"/>
    </source>
</evidence>
<dbReference type="GO" id="GO:0005506">
    <property type="term" value="F:iron ion binding"/>
    <property type="evidence" value="ECO:0007669"/>
    <property type="project" value="InterPro"/>
</dbReference>
<keyword evidence="1" id="KW-0813">Transport</keyword>
<evidence type="ECO:0000256" key="6">
    <source>
        <dbReference type="PIRSR" id="PIRSR000027-1"/>
    </source>
</evidence>
<dbReference type="Pfam" id="PF01322">
    <property type="entry name" value="Cytochrom_C_2"/>
    <property type="match status" value="1"/>
</dbReference>
<dbReference type="SUPFAM" id="SSF47175">
    <property type="entry name" value="Cytochromes"/>
    <property type="match status" value="1"/>
</dbReference>
<organism evidence="9 10">
    <name type="scientific">Tectimicrobiota bacterium</name>
    <dbReference type="NCBI Taxonomy" id="2528274"/>
    <lineage>
        <taxon>Bacteria</taxon>
        <taxon>Pseudomonadati</taxon>
        <taxon>Nitrospinota/Tectimicrobiota group</taxon>
        <taxon>Candidatus Tectimicrobiota</taxon>
    </lineage>
</organism>
<dbReference type="PIRSF" id="PIRSF000027">
    <property type="entry name" value="Cytc_c_prime"/>
    <property type="match status" value="1"/>
</dbReference>
<keyword evidence="2 7" id="KW-0349">Heme</keyword>
<proteinExistence type="predicted"/>
<protein>
    <submittedName>
        <fullName evidence="9">Cytochrome c</fullName>
    </submittedName>
</protein>
<dbReference type="GO" id="GO:0020037">
    <property type="term" value="F:heme binding"/>
    <property type="evidence" value="ECO:0007669"/>
    <property type="project" value="InterPro"/>
</dbReference>
<dbReference type="PROSITE" id="PS51009">
    <property type="entry name" value="CYTCII"/>
    <property type="match status" value="1"/>
</dbReference>
<dbReference type="GO" id="GO:0009055">
    <property type="term" value="F:electron transfer activity"/>
    <property type="evidence" value="ECO:0007669"/>
    <property type="project" value="InterPro"/>
</dbReference>
<dbReference type="PRINTS" id="PR00608">
    <property type="entry name" value="CYTCHROMECII"/>
</dbReference>
<evidence type="ECO:0000256" key="1">
    <source>
        <dbReference type="ARBA" id="ARBA00022448"/>
    </source>
</evidence>
<feature type="signal peptide" evidence="8">
    <location>
        <begin position="1"/>
        <end position="19"/>
    </location>
</feature>
<dbReference type="Proteomes" id="UP000782312">
    <property type="component" value="Unassembled WGS sequence"/>
</dbReference>
<evidence type="ECO:0000313" key="9">
    <source>
        <dbReference type="EMBL" id="MBI3127962.1"/>
    </source>
</evidence>
<dbReference type="InterPro" id="IPR012127">
    <property type="entry name" value="Cyt_c_prime"/>
</dbReference>
<dbReference type="EMBL" id="JACPUR010000021">
    <property type="protein sequence ID" value="MBI3127962.1"/>
    <property type="molecule type" value="Genomic_DNA"/>
</dbReference>
<dbReference type="InterPro" id="IPR010980">
    <property type="entry name" value="Cyt_c/b562"/>
</dbReference>
<reference evidence="9" key="1">
    <citation type="submission" date="2020-07" db="EMBL/GenBank/DDBJ databases">
        <title>Huge and variable diversity of episymbiotic CPR bacteria and DPANN archaea in groundwater ecosystems.</title>
        <authorList>
            <person name="He C.Y."/>
            <person name="Keren R."/>
            <person name="Whittaker M."/>
            <person name="Farag I.F."/>
            <person name="Doudna J."/>
            <person name="Cate J.H.D."/>
            <person name="Banfield J.F."/>
        </authorList>
    </citation>
    <scope>NUCLEOTIDE SEQUENCE</scope>
    <source>
        <strain evidence="9">NC_groundwater_763_Ag_S-0.2um_68_21</strain>
    </source>
</reference>
<feature type="chain" id="PRO_5037205678" evidence="8">
    <location>
        <begin position="20"/>
        <end position="153"/>
    </location>
</feature>
<keyword evidence="5 6" id="KW-0408">Iron</keyword>
<dbReference type="GO" id="GO:0042597">
    <property type="term" value="C:periplasmic space"/>
    <property type="evidence" value="ECO:0007669"/>
    <property type="project" value="InterPro"/>
</dbReference>
<evidence type="ECO:0000256" key="8">
    <source>
        <dbReference type="SAM" id="SignalP"/>
    </source>
</evidence>
<comment type="caution">
    <text evidence="9">The sequence shown here is derived from an EMBL/GenBank/DDBJ whole genome shotgun (WGS) entry which is preliminary data.</text>
</comment>
<dbReference type="InterPro" id="IPR015984">
    <property type="entry name" value="Cyt_c_prime_subgr"/>
</dbReference>
<feature type="binding site" description="axial binding residue" evidence="6">
    <location>
        <position position="143"/>
    </location>
    <ligand>
        <name>heme c</name>
        <dbReference type="ChEBI" id="CHEBI:61717"/>
    </ligand>
    <ligandPart>
        <name>Fe</name>
        <dbReference type="ChEBI" id="CHEBI:18248"/>
    </ligandPart>
</feature>
<name>A0A932MNU7_UNCTE</name>
<keyword evidence="8" id="KW-0732">Signal</keyword>